<keyword evidence="3" id="KW-1185">Reference proteome</keyword>
<name>A0AB34IJP9_PRYPA</name>
<dbReference type="AlphaFoldDB" id="A0AB34IJP9"/>
<sequence>MASLPRKREREESEQDDHTRFTPPDNTADNPTDEMDAALALSGMLHRAEQTRAKDLVRFRTTNQFFPCVAGKGWFVKRMDGGDIPFLERLFLILSYPNAALIGEPGRRLGDAIRWKDPEAARQCGAPEGAPCIEIVNVPLFEAEVYPQYASGSFNKTAIKWGLVSPSGPDGAAKKLLRECMYMAPTKVGGKEVYPLRPLSDDTLADDVEKHIARHLRPLAHAHRVPSSAGRHIGGNAEDAPQVTAPSVPDDEQMARIMSVVKETTDYELSEAQLRAILALKGQAKVASRPAEPRLSGGMQQWQQAALTASLASAILGAAATAAPPPAKRQAVAASWDELRVTLWDTKAKKRVSGTSYKGDLSSFLAANPHMEVYNRQDEAPKPGQQLLAGQKMHKIESGKRQDPKVVMWHTTEQRKLSAAESPTQTELYRFLRAHPEIAVYDNQDVQKVDAPSASEPVCKGSTLAGITPLKSSSDSKHAKADGSAQIQLHFKRLTSLDASAMGGKLSNSTKLGPAGSMLSYSALTQLAQMQKPTGTQTSQQYLSQLQGLLQQQAPAADSLAVLQTAQLARILSMNAALTTSQGSDVSWKGQVVLK</sequence>
<dbReference type="InterPro" id="IPR037259">
    <property type="entry name" value="BRK_sf"/>
</dbReference>
<dbReference type="SUPFAM" id="SSF160481">
    <property type="entry name" value="BRK domain-like"/>
    <property type="match status" value="1"/>
</dbReference>
<evidence type="ECO:0000313" key="2">
    <source>
        <dbReference type="EMBL" id="KAL1500063.1"/>
    </source>
</evidence>
<dbReference type="Proteomes" id="UP001515480">
    <property type="component" value="Unassembled WGS sequence"/>
</dbReference>
<evidence type="ECO:0000313" key="3">
    <source>
        <dbReference type="Proteomes" id="UP001515480"/>
    </source>
</evidence>
<gene>
    <name evidence="2" type="ORF">AB1Y20_012739</name>
</gene>
<protein>
    <submittedName>
        <fullName evidence="2">Uncharacterized protein</fullName>
    </submittedName>
</protein>
<evidence type="ECO:0000256" key="1">
    <source>
        <dbReference type="SAM" id="MobiDB-lite"/>
    </source>
</evidence>
<reference evidence="2 3" key="1">
    <citation type="journal article" date="2024" name="Science">
        <title>Giant polyketide synthase enzymes in the biosynthesis of giant marine polyether toxins.</title>
        <authorList>
            <person name="Fallon T.R."/>
            <person name="Shende V.V."/>
            <person name="Wierzbicki I.H."/>
            <person name="Pendleton A.L."/>
            <person name="Watervoot N.F."/>
            <person name="Auber R.P."/>
            <person name="Gonzalez D.J."/>
            <person name="Wisecaver J.H."/>
            <person name="Moore B.S."/>
        </authorList>
    </citation>
    <scope>NUCLEOTIDE SEQUENCE [LARGE SCALE GENOMIC DNA]</scope>
    <source>
        <strain evidence="2 3">12B1</strain>
    </source>
</reference>
<feature type="region of interest" description="Disordered" evidence="1">
    <location>
        <begin position="1"/>
        <end position="33"/>
    </location>
</feature>
<dbReference type="EMBL" id="JBGBPQ010000024">
    <property type="protein sequence ID" value="KAL1500063.1"/>
    <property type="molecule type" value="Genomic_DNA"/>
</dbReference>
<proteinExistence type="predicted"/>
<feature type="compositionally biased region" description="Basic and acidic residues" evidence="1">
    <location>
        <begin position="1"/>
        <end position="20"/>
    </location>
</feature>
<accession>A0AB34IJP9</accession>
<comment type="caution">
    <text evidence="2">The sequence shown here is derived from an EMBL/GenBank/DDBJ whole genome shotgun (WGS) entry which is preliminary data.</text>
</comment>
<organism evidence="2 3">
    <name type="scientific">Prymnesium parvum</name>
    <name type="common">Toxic golden alga</name>
    <dbReference type="NCBI Taxonomy" id="97485"/>
    <lineage>
        <taxon>Eukaryota</taxon>
        <taxon>Haptista</taxon>
        <taxon>Haptophyta</taxon>
        <taxon>Prymnesiophyceae</taxon>
        <taxon>Prymnesiales</taxon>
        <taxon>Prymnesiaceae</taxon>
        <taxon>Prymnesium</taxon>
    </lineage>
</organism>